<accession>A0ABU3BAN0</accession>
<dbReference type="Pfam" id="PF02771">
    <property type="entry name" value="Acyl-CoA_dh_N"/>
    <property type="match status" value="1"/>
</dbReference>
<evidence type="ECO:0000313" key="9">
    <source>
        <dbReference type="EMBL" id="MDT0619493.1"/>
    </source>
</evidence>
<dbReference type="InterPro" id="IPR046373">
    <property type="entry name" value="Acyl-CoA_Oxase/DH_mid-dom_sf"/>
</dbReference>
<evidence type="ECO:0000259" key="6">
    <source>
        <dbReference type="Pfam" id="PF00441"/>
    </source>
</evidence>
<keyword evidence="10" id="KW-1185">Reference proteome</keyword>
<dbReference type="SUPFAM" id="SSF56645">
    <property type="entry name" value="Acyl-CoA dehydrogenase NM domain-like"/>
    <property type="match status" value="1"/>
</dbReference>
<evidence type="ECO:0000256" key="4">
    <source>
        <dbReference type="ARBA" id="ARBA00022827"/>
    </source>
</evidence>
<evidence type="ECO:0000256" key="1">
    <source>
        <dbReference type="ARBA" id="ARBA00001974"/>
    </source>
</evidence>
<dbReference type="InterPro" id="IPR013786">
    <property type="entry name" value="AcylCoA_DH/ox_N"/>
</dbReference>
<dbReference type="RefSeq" id="WP_311659960.1">
    <property type="nucleotide sequence ID" value="NZ_JAVRHY010000015.1"/>
</dbReference>
<sequence>MHAAAESANPELDLFRDTVRRYAENELAPQYAAWEEAEHIPREIWNQLGESGLLCVDMPEEYGGGGGDFAMSAVIVEELSRQGLTGLATGVTVHSDIVAPYVLHMGTEEQKQAWLPRLASGDAIGAIAMTEPGAGSDLQGMRSQAVADGEDWILNGAKTFITNGGQADLVIVAARTEPGGGARGTSLFLVDTSLDGFRRGRNLEKIGQHAGDTAELFFDDLRLPGNALLGARNGGFGHLIDELPRERLALAIGAIGAAEGALAITIDYVNERKAFGQPIGSFQNTRFSLAEMQTDIQLNRAFMEKCLAKFEAGTMDVTDAAMVKYAATEMQCRVADGCLQLFGGYGYMREYPIARAFVDARVQRIYGGTSEIMKELIARSLVGK</sequence>
<dbReference type="InterPro" id="IPR009075">
    <property type="entry name" value="AcylCo_DH/oxidase_C"/>
</dbReference>
<dbReference type="EMBL" id="JAVRHY010000015">
    <property type="protein sequence ID" value="MDT0619493.1"/>
    <property type="molecule type" value="Genomic_DNA"/>
</dbReference>
<organism evidence="9 10">
    <name type="scientific">Spectribacter acetivorans</name>
    <dbReference type="NCBI Taxonomy" id="3075603"/>
    <lineage>
        <taxon>Bacteria</taxon>
        <taxon>Pseudomonadati</taxon>
        <taxon>Pseudomonadota</taxon>
        <taxon>Gammaproteobacteria</taxon>
        <taxon>Salinisphaerales</taxon>
        <taxon>Salinisphaeraceae</taxon>
        <taxon>Spectribacter</taxon>
    </lineage>
</organism>
<comment type="caution">
    <text evidence="9">The sequence shown here is derived from an EMBL/GenBank/DDBJ whole genome shotgun (WGS) entry which is preliminary data.</text>
</comment>
<feature type="domain" description="Acyl-CoA oxidase/dehydrogenase middle" evidence="7">
    <location>
        <begin position="126"/>
        <end position="220"/>
    </location>
</feature>
<dbReference type="PROSITE" id="PS00072">
    <property type="entry name" value="ACYL_COA_DH_1"/>
    <property type="match status" value="1"/>
</dbReference>
<evidence type="ECO:0000313" key="10">
    <source>
        <dbReference type="Proteomes" id="UP001259982"/>
    </source>
</evidence>
<keyword evidence="3 5" id="KW-0285">Flavoprotein</keyword>
<dbReference type="InterPro" id="IPR037069">
    <property type="entry name" value="AcylCoA_DH/ox_N_sf"/>
</dbReference>
<feature type="domain" description="Acyl-CoA dehydrogenase/oxidase C-terminal" evidence="6">
    <location>
        <begin position="233"/>
        <end position="381"/>
    </location>
</feature>
<dbReference type="InterPro" id="IPR036250">
    <property type="entry name" value="AcylCo_DH-like_C"/>
</dbReference>
<keyword evidence="5" id="KW-0560">Oxidoreductase</keyword>
<dbReference type="InterPro" id="IPR009100">
    <property type="entry name" value="AcylCoA_DH/oxidase_NM_dom_sf"/>
</dbReference>
<name>A0ABU3BAN0_9GAMM</name>
<evidence type="ECO:0000256" key="2">
    <source>
        <dbReference type="ARBA" id="ARBA00009347"/>
    </source>
</evidence>
<evidence type="ECO:0000256" key="5">
    <source>
        <dbReference type="RuleBase" id="RU362125"/>
    </source>
</evidence>
<dbReference type="Gene3D" id="2.40.110.10">
    <property type="entry name" value="Butyryl-CoA Dehydrogenase, subunit A, domain 2"/>
    <property type="match status" value="1"/>
</dbReference>
<dbReference type="PIRSF" id="PIRSF016578">
    <property type="entry name" value="HsaA"/>
    <property type="match status" value="1"/>
</dbReference>
<dbReference type="Proteomes" id="UP001259982">
    <property type="component" value="Unassembled WGS sequence"/>
</dbReference>
<evidence type="ECO:0000259" key="7">
    <source>
        <dbReference type="Pfam" id="PF02770"/>
    </source>
</evidence>
<dbReference type="Pfam" id="PF00441">
    <property type="entry name" value="Acyl-CoA_dh_1"/>
    <property type="match status" value="1"/>
</dbReference>
<gene>
    <name evidence="9" type="ORF">RM531_13525</name>
</gene>
<proteinExistence type="inferred from homology"/>
<dbReference type="Pfam" id="PF02770">
    <property type="entry name" value="Acyl-CoA_dh_M"/>
    <property type="match status" value="1"/>
</dbReference>
<dbReference type="PANTHER" id="PTHR43884">
    <property type="entry name" value="ACYL-COA DEHYDROGENASE"/>
    <property type="match status" value="1"/>
</dbReference>
<protein>
    <submittedName>
        <fullName evidence="9">Acyl-CoA dehydrogenase family protein</fullName>
    </submittedName>
</protein>
<dbReference type="Gene3D" id="1.10.540.10">
    <property type="entry name" value="Acyl-CoA dehydrogenase/oxidase, N-terminal domain"/>
    <property type="match status" value="1"/>
</dbReference>
<evidence type="ECO:0000259" key="8">
    <source>
        <dbReference type="Pfam" id="PF02771"/>
    </source>
</evidence>
<comment type="cofactor">
    <cofactor evidence="1 5">
        <name>FAD</name>
        <dbReference type="ChEBI" id="CHEBI:57692"/>
    </cofactor>
</comment>
<keyword evidence="4 5" id="KW-0274">FAD</keyword>
<evidence type="ECO:0000256" key="3">
    <source>
        <dbReference type="ARBA" id="ARBA00022630"/>
    </source>
</evidence>
<dbReference type="SUPFAM" id="SSF47203">
    <property type="entry name" value="Acyl-CoA dehydrogenase C-terminal domain-like"/>
    <property type="match status" value="1"/>
</dbReference>
<dbReference type="PANTHER" id="PTHR43884:SF12">
    <property type="entry name" value="ISOVALERYL-COA DEHYDROGENASE, MITOCHONDRIAL-RELATED"/>
    <property type="match status" value="1"/>
</dbReference>
<dbReference type="InterPro" id="IPR006089">
    <property type="entry name" value="Acyl-CoA_DH_CS"/>
</dbReference>
<feature type="domain" description="Acyl-CoA dehydrogenase/oxidase N-terminal" evidence="8">
    <location>
        <begin position="10"/>
        <end position="122"/>
    </location>
</feature>
<dbReference type="Gene3D" id="1.20.140.10">
    <property type="entry name" value="Butyryl-CoA Dehydrogenase, subunit A, domain 3"/>
    <property type="match status" value="1"/>
</dbReference>
<reference evidence="9 10" key="1">
    <citation type="submission" date="2023-09" db="EMBL/GenBank/DDBJ databases">
        <authorList>
            <person name="Rey-Velasco X."/>
        </authorList>
    </citation>
    <scope>NUCLEOTIDE SEQUENCE [LARGE SCALE GENOMIC DNA]</scope>
    <source>
        <strain evidence="9 10">P385</strain>
    </source>
</reference>
<comment type="similarity">
    <text evidence="2 5">Belongs to the acyl-CoA dehydrogenase family.</text>
</comment>
<dbReference type="PROSITE" id="PS00073">
    <property type="entry name" value="ACYL_COA_DH_2"/>
    <property type="match status" value="1"/>
</dbReference>
<dbReference type="InterPro" id="IPR006091">
    <property type="entry name" value="Acyl-CoA_Oxase/DH_mid-dom"/>
</dbReference>